<feature type="compositionally biased region" description="Polar residues" evidence="6">
    <location>
        <begin position="1"/>
        <end position="12"/>
    </location>
</feature>
<organism evidence="8 9">
    <name type="scientific">Arthrobacter oryzae</name>
    <dbReference type="NCBI Taxonomy" id="409290"/>
    <lineage>
        <taxon>Bacteria</taxon>
        <taxon>Bacillati</taxon>
        <taxon>Actinomycetota</taxon>
        <taxon>Actinomycetes</taxon>
        <taxon>Micrococcales</taxon>
        <taxon>Micrococcaceae</taxon>
        <taxon>Arthrobacter</taxon>
    </lineage>
</organism>
<feature type="region of interest" description="Disordered" evidence="6">
    <location>
        <begin position="359"/>
        <end position="390"/>
    </location>
</feature>
<feature type="region of interest" description="Disordered" evidence="6">
    <location>
        <begin position="1"/>
        <end position="25"/>
    </location>
</feature>
<keyword evidence="5 7" id="KW-0472">Membrane</keyword>
<keyword evidence="3 7" id="KW-0812">Transmembrane</keyword>
<keyword evidence="2" id="KW-1003">Cell membrane</keyword>
<evidence type="ECO:0000256" key="6">
    <source>
        <dbReference type="SAM" id="MobiDB-lite"/>
    </source>
</evidence>
<accession>A0A495ERY0</accession>
<evidence type="ECO:0000313" key="8">
    <source>
        <dbReference type="EMBL" id="RKR19389.1"/>
    </source>
</evidence>
<feature type="compositionally biased region" description="Basic residues" evidence="6">
    <location>
        <begin position="371"/>
        <end position="390"/>
    </location>
</feature>
<dbReference type="Pfam" id="PF03631">
    <property type="entry name" value="Virul_fac_BrkB"/>
    <property type="match status" value="1"/>
</dbReference>
<feature type="transmembrane region" description="Helical" evidence="7">
    <location>
        <begin position="156"/>
        <end position="178"/>
    </location>
</feature>
<gene>
    <name evidence="8" type="ORF">C8D78_2135</name>
</gene>
<protein>
    <submittedName>
        <fullName evidence="8">Membrane protein</fullName>
    </submittedName>
</protein>
<sequence>MILGPNLTTTEARTAPQAPAEPPLPTDLAGLKLEVIRKRVEWGRVRRSGGGGLASLMAMMMWLLARVNMLLPVRAYAHYLRQRGALLSAGIGFRMFFSITGLLATGFAIAGIFLSGNPALLDQIIKSVATAAPGLLKVDGSEGLVDPYQLLNPASLGWAAGIAAVVTVFTSLGWISGIRDGVRSMMQLGPLLMNPVLQILKDIGTLLLMGVALVVSSAVSLVFGTAAGWVTQQLHLDPLLAGPLTTSITIVVPLLLGWGTAVIMYRVAAGLKPARRSLLEGTILAAVGTTVLQIFSTQLLASAGKNPILAPFAIIIGLLIWFNLVSQVYVVCAAWVAIREEDLKTAPAAATIGWGARRVQPGKTPVEPGPRRRPLSAAFRRRGTGRPTPK</sequence>
<dbReference type="Proteomes" id="UP000276055">
    <property type="component" value="Unassembled WGS sequence"/>
</dbReference>
<dbReference type="AlphaFoldDB" id="A0A495ERY0"/>
<evidence type="ECO:0000256" key="7">
    <source>
        <dbReference type="SAM" id="Phobius"/>
    </source>
</evidence>
<evidence type="ECO:0000256" key="3">
    <source>
        <dbReference type="ARBA" id="ARBA00022692"/>
    </source>
</evidence>
<feature type="transmembrane region" description="Helical" evidence="7">
    <location>
        <begin position="277"/>
        <end position="296"/>
    </location>
</feature>
<evidence type="ECO:0000256" key="5">
    <source>
        <dbReference type="ARBA" id="ARBA00023136"/>
    </source>
</evidence>
<feature type="transmembrane region" description="Helical" evidence="7">
    <location>
        <begin position="308"/>
        <end position="338"/>
    </location>
</feature>
<evidence type="ECO:0000256" key="4">
    <source>
        <dbReference type="ARBA" id="ARBA00022989"/>
    </source>
</evidence>
<dbReference type="PANTHER" id="PTHR30213">
    <property type="entry name" value="INNER MEMBRANE PROTEIN YHJD"/>
    <property type="match status" value="1"/>
</dbReference>
<comment type="caution">
    <text evidence="8">The sequence shown here is derived from an EMBL/GenBank/DDBJ whole genome shotgun (WGS) entry which is preliminary data.</text>
</comment>
<name>A0A495ERY0_9MICC</name>
<reference evidence="8 9" key="1">
    <citation type="submission" date="2018-10" db="EMBL/GenBank/DDBJ databases">
        <title>Genomic Encyclopedia of Type Strains, Phase IV (KMG-IV): sequencing the most valuable type-strain genomes for metagenomic binning, comparative biology and taxonomic classification.</title>
        <authorList>
            <person name="Goeker M."/>
        </authorList>
    </citation>
    <scope>NUCLEOTIDE SEQUENCE [LARGE SCALE GENOMIC DNA]</scope>
    <source>
        <strain evidence="8 9">DSM 25586</strain>
    </source>
</reference>
<dbReference type="EMBL" id="RBIR01000004">
    <property type="protein sequence ID" value="RKR19389.1"/>
    <property type="molecule type" value="Genomic_DNA"/>
</dbReference>
<evidence type="ECO:0000256" key="2">
    <source>
        <dbReference type="ARBA" id="ARBA00022475"/>
    </source>
</evidence>
<feature type="transmembrane region" description="Helical" evidence="7">
    <location>
        <begin position="244"/>
        <end position="265"/>
    </location>
</feature>
<dbReference type="InterPro" id="IPR017039">
    <property type="entry name" value="Virul_fac_BrkB"/>
</dbReference>
<feature type="transmembrane region" description="Helical" evidence="7">
    <location>
        <begin position="199"/>
        <end position="224"/>
    </location>
</feature>
<dbReference type="GO" id="GO:0005886">
    <property type="term" value="C:plasma membrane"/>
    <property type="evidence" value="ECO:0007669"/>
    <property type="project" value="UniProtKB-SubCell"/>
</dbReference>
<feature type="transmembrane region" description="Helical" evidence="7">
    <location>
        <begin position="91"/>
        <end position="114"/>
    </location>
</feature>
<proteinExistence type="predicted"/>
<dbReference type="PANTHER" id="PTHR30213:SF1">
    <property type="entry name" value="INNER MEMBRANE PROTEIN YHJD"/>
    <property type="match status" value="1"/>
</dbReference>
<comment type="subcellular location">
    <subcellularLocation>
        <location evidence="1">Cell membrane</location>
        <topology evidence="1">Multi-pass membrane protein</topology>
    </subcellularLocation>
</comment>
<evidence type="ECO:0000313" key="9">
    <source>
        <dbReference type="Proteomes" id="UP000276055"/>
    </source>
</evidence>
<feature type="transmembrane region" description="Helical" evidence="7">
    <location>
        <begin position="52"/>
        <end position="71"/>
    </location>
</feature>
<keyword evidence="4 7" id="KW-1133">Transmembrane helix</keyword>
<evidence type="ECO:0000256" key="1">
    <source>
        <dbReference type="ARBA" id="ARBA00004651"/>
    </source>
</evidence>